<dbReference type="GO" id="GO:0008270">
    <property type="term" value="F:zinc ion binding"/>
    <property type="evidence" value="ECO:0007669"/>
    <property type="project" value="UniProtKB-KW"/>
</dbReference>
<dbReference type="InterPro" id="IPR001841">
    <property type="entry name" value="Znf_RING"/>
</dbReference>
<dbReference type="CDD" id="cd16494">
    <property type="entry name" value="RING-CH-C4HC3_ZSWM2"/>
    <property type="match status" value="1"/>
</dbReference>
<evidence type="ECO:0000256" key="1">
    <source>
        <dbReference type="PROSITE-ProRule" id="PRU00175"/>
    </source>
</evidence>
<evidence type="ECO:0000259" key="4">
    <source>
        <dbReference type="PROSITE" id="PS50966"/>
    </source>
</evidence>
<name>A0A4V6WK46_9PEZI</name>
<dbReference type="PANTHER" id="PTHR21540">
    <property type="entry name" value="RING FINGER AND SWIM DOMAIN-CONTAINING PROTEIN 2"/>
    <property type="match status" value="1"/>
</dbReference>
<dbReference type="InterPro" id="IPR039903">
    <property type="entry name" value="Zswim2"/>
</dbReference>
<dbReference type="SUPFAM" id="SSF57850">
    <property type="entry name" value="RING/U-box"/>
    <property type="match status" value="1"/>
</dbReference>
<gene>
    <name evidence="5" type="ORF">B0A54_08306</name>
</gene>
<evidence type="ECO:0008006" key="7">
    <source>
        <dbReference type="Google" id="ProtNLM"/>
    </source>
</evidence>
<evidence type="ECO:0000313" key="6">
    <source>
        <dbReference type="Proteomes" id="UP000310066"/>
    </source>
</evidence>
<comment type="caution">
    <text evidence="5">The sequence shown here is derived from an EMBL/GenBank/DDBJ whole genome shotgun (WGS) entry which is preliminary data.</text>
</comment>
<keyword evidence="1" id="KW-0863">Zinc-finger</keyword>
<feature type="domain" description="SWIM-type" evidence="4">
    <location>
        <begin position="182"/>
        <end position="214"/>
    </location>
</feature>
<dbReference type="STRING" id="329885.A0A4V6WK46"/>
<proteinExistence type="predicted"/>
<keyword evidence="1" id="KW-0479">Metal-binding</keyword>
<sequence length="385" mass="42539">MGVQDVPTAQPYSAYGNSSSASTYYPQFHTQQVPHLARGPYATGPSTHAAGTTGPTKKRKAPVPDGTPVVNLTQDSPPRKRKAKQQAESVGFDAYNEEKPKKRVKTSPNLDDNAKSKKPTKQPEDEEKRLRRWRKHAPTSYLEIRSRALTQRMFCLDRQRDTSDPSHPTEIISLAGTTGNVYTILIDKVPSCDCPHARKGNHCKHIAYVLSRVLRAPAQLEYQLALTSAELREIFAKAPPLPSETAEKGEEKDGRRKAIEGECPICCVDFEPASGEAVVYCKAACGNNIHADCFKQWAATKGRGPVPCPFCRTPWEVESGGEGAAKDMAREGPRNGEGYVNVAAQLGLSGRRDYSSYHPFWVRRQAMNGEIGEDEDGVLMYRYMG</sequence>
<evidence type="ECO:0000256" key="2">
    <source>
        <dbReference type="SAM" id="MobiDB-lite"/>
    </source>
</evidence>
<evidence type="ECO:0000313" key="5">
    <source>
        <dbReference type="EMBL" id="TKA39669.1"/>
    </source>
</evidence>
<dbReference type="Gene3D" id="3.30.40.10">
    <property type="entry name" value="Zinc/RING finger domain, C3HC4 (zinc finger)"/>
    <property type="match status" value="1"/>
</dbReference>
<dbReference type="AlphaFoldDB" id="A0A4V6WK46"/>
<dbReference type="InterPro" id="IPR013083">
    <property type="entry name" value="Znf_RING/FYVE/PHD"/>
</dbReference>
<feature type="region of interest" description="Disordered" evidence="2">
    <location>
        <begin position="1"/>
        <end position="132"/>
    </location>
</feature>
<dbReference type="PANTHER" id="PTHR21540:SF0">
    <property type="entry name" value="PHD FAMILY PROTEIN"/>
    <property type="match status" value="1"/>
</dbReference>
<feature type="domain" description="RING-type" evidence="3">
    <location>
        <begin position="263"/>
        <end position="312"/>
    </location>
</feature>
<reference evidence="5 6" key="1">
    <citation type="submission" date="2017-03" db="EMBL/GenBank/DDBJ databases">
        <title>Genomes of endolithic fungi from Antarctica.</title>
        <authorList>
            <person name="Coleine C."/>
            <person name="Masonjones S."/>
            <person name="Stajich J.E."/>
        </authorList>
    </citation>
    <scope>NUCLEOTIDE SEQUENCE [LARGE SCALE GENOMIC DNA]</scope>
    <source>
        <strain evidence="5 6">CCFEE 5311</strain>
    </source>
</reference>
<protein>
    <recommendedName>
        <fullName evidence="7">RING-type domain-containing protein</fullName>
    </recommendedName>
</protein>
<organism evidence="5 6">
    <name type="scientific">Friedmanniomyces endolithicus</name>
    <dbReference type="NCBI Taxonomy" id="329885"/>
    <lineage>
        <taxon>Eukaryota</taxon>
        <taxon>Fungi</taxon>
        <taxon>Dikarya</taxon>
        <taxon>Ascomycota</taxon>
        <taxon>Pezizomycotina</taxon>
        <taxon>Dothideomycetes</taxon>
        <taxon>Dothideomycetidae</taxon>
        <taxon>Mycosphaerellales</taxon>
        <taxon>Teratosphaeriaceae</taxon>
        <taxon>Friedmanniomyces</taxon>
    </lineage>
</organism>
<dbReference type="PROSITE" id="PS50966">
    <property type="entry name" value="ZF_SWIM"/>
    <property type="match status" value="1"/>
</dbReference>
<feature type="compositionally biased region" description="Polar residues" evidence="2">
    <location>
        <begin position="15"/>
        <end position="33"/>
    </location>
</feature>
<keyword evidence="1" id="KW-0862">Zinc</keyword>
<evidence type="ECO:0000259" key="3">
    <source>
        <dbReference type="PROSITE" id="PS50089"/>
    </source>
</evidence>
<dbReference type="PROSITE" id="PS50089">
    <property type="entry name" value="ZF_RING_2"/>
    <property type="match status" value="1"/>
</dbReference>
<dbReference type="OrthoDB" id="2122982at2759"/>
<accession>A0A4V6WK46</accession>
<dbReference type="GO" id="GO:0061630">
    <property type="term" value="F:ubiquitin protein ligase activity"/>
    <property type="evidence" value="ECO:0007669"/>
    <property type="project" value="InterPro"/>
</dbReference>
<dbReference type="EMBL" id="NAJP01000037">
    <property type="protein sequence ID" value="TKA39669.1"/>
    <property type="molecule type" value="Genomic_DNA"/>
</dbReference>
<dbReference type="InterPro" id="IPR007527">
    <property type="entry name" value="Znf_SWIM"/>
</dbReference>
<dbReference type="Proteomes" id="UP000310066">
    <property type="component" value="Unassembled WGS sequence"/>
</dbReference>
<dbReference type="Pfam" id="PF13639">
    <property type="entry name" value="zf-RING_2"/>
    <property type="match status" value="1"/>
</dbReference>
<feature type="compositionally biased region" description="Polar residues" evidence="2">
    <location>
        <begin position="44"/>
        <end position="55"/>
    </location>
</feature>